<dbReference type="GO" id="GO:0004519">
    <property type="term" value="F:endonuclease activity"/>
    <property type="evidence" value="ECO:0007669"/>
    <property type="project" value="InterPro"/>
</dbReference>
<name>A0A1U4AHU0_9MYCO</name>
<organism evidence="4 5">
    <name type="scientific">Mycobacteroides abscessus subsp. massiliense</name>
    <dbReference type="NCBI Taxonomy" id="1962118"/>
    <lineage>
        <taxon>Bacteria</taxon>
        <taxon>Bacillati</taxon>
        <taxon>Actinomycetota</taxon>
        <taxon>Actinomycetes</taxon>
        <taxon>Mycobacteriales</taxon>
        <taxon>Mycobacteriaceae</taxon>
        <taxon>Mycobacteroides</taxon>
        <taxon>Mycobacteroides abscessus</taxon>
    </lineage>
</organism>
<dbReference type="InterPro" id="IPR046462">
    <property type="entry name" value="TerL_nuclease"/>
</dbReference>
<dbReference type="PANTHER" id="PTHR41287:SF1">
    <property type="entry name" value="PROTEIN YMFN"/>
    <property type="match status" value="1"/>
</dbReference>
<proteinExistence type="predicted"/>
<sequence length="603" mass="66549">MASSRRTRSRVQPTTTDSPWADADLDALKLSPEVAWYLESRGYPVPDCPPLIKTPEPREVPGARFDPERADKVVAAFRQLRHTKGRFAGQRFDPDVWQVAYMIAPVAGWVHRSVDSGAWVRIITQAYFDMPRKNGKSTTAAGWGIYLTAADGEFGAQVLAAATTKEQAGFVFEPIRQIVNKSPGLKRHLRALQAKITHAASGSYFKPIANAGDAQHGADIHGAIIDELHLHKDMVLIEALETGTGSREQPLIIYITTADAGRRHTPYDEKRSLIEKLARGVLKRPSTYGVVFAAEKPEYENGKLIKGDDPFAESTWRKSNPGYGISPTKRYMLEAAEKAKDSPAELARFLRLHLGVRTKQETRYFEVEDWDANASIVDLSRLAGRQCYGGLDLGSTSDLTALVWVFPTEDGAFEVLARHWAPEDSIPALDERTANAASTWVKQGWLTTTPGNVTDYDFIEAQISRDRDEFLVQECAYDRWNANQLINNLTSDGAPMLTMGQGFASMSAPTKDLQRLIRIGARTDENGLPIKPMIRHGGNPLLRWEIDNFAVAMDPAGNVKPDKANAGDKIDGVVGLIMALSRALAAKESETRSAYADNDFVAL</sequence>
<dbReference type="AlphaFoldDB" id="A0A1U4AHU0"/>
<dbReference type="InterPro" id="IPR027417">
    <property type="entry name" value="P-loop_NTPase"/>
</dbReference>
<accession>A0A1U4AHU0</accession>
<dbReference type="Gene3D" id="3.40.50.300">
    <property type="entry name" value="P-loop containing nucleotide triphosphate hydrolases"/>
    <property type="match status" value="1"/>
</dbReference>
<evidence type="ECO:0000313" key="4">
    <source>
        <dbReference type="EMBL" id="SKN00031.1"/>
    </source>
</evidence>
<evidence type="ECO:0000256" key="1">
    <source>
        <dbReference type="SAM" id="MobiDB-lite"/>
    </source>
</evidence>
<feature type="domain" description="Terminase large subunit-like endonuclease" evidence="3">
    <location>
        <begin position="308"/>
        <end position="585"/>
    </location>
</feature>
<dbReference type="Pfam" id="PF03354">
    <property type="entry name" value="TerL_ATPase"/>
    <property type="match status" value="1"/>
</dbReference>
<dbReference type="Proteomes" id="UP000190074">
    <property type="component" value="Unassembled WGS sequence"/>
</dbReference>
<dbReference type="EMBL" id="FVGW01000022">
    <property type="protein sequence ID" value="SKN00031.1"/>
    <property type="molecule type" value="Genomic_DNA"/>
</dbReference>
<feature type="domain" description="Terminase large subunit-like ATPase" evidence="2">
    <location>
        <begin position="106"/>
        <end position="273"/>
    </location>
</feature>
<dbReference type="PANTHER" id="PTHR41287">
    <property type="match status" value="1"/>
</dbReference>
<reference evidence="4 5" key="1">
    <citation type="submission" date="2016-11" db="EMBL/GenBank/DDBJ databases">
        <authorList>
            <consortium name="Pathogen Informatics"/>
        </authorList>
    </citation>
    <scope>NUCLEOTIDE SEQUENCE [LARGE SCALE GENOMIC DNA]</scope>
    <source>
        <strain evidence="4 5">911</strain>
    </source>
</reference>
<protein>
    <submittedName>
        <fullName evidence="4">Phage terminase</fullName>
    </submittedName>
</protein>
<evidence type="ECO:0000259" key="2">
    <source>
        <dbReference type="Pfam" id="PF03354"/>
    </source>
</evidence>
<dbReference type="InterPro" id="IPR046461">
    <property type="entry name" value="TerL_ATPase"/>
</dbReference>
<dbReference type="Pfam" id="PF20441">
    <property type="entry name" value="TerL_nuclease"/>
    <property type="match status" value="1"/>
</dbReference>
<feature type="region of interest" description="Disordered" evidence="1">
    <location>
        <begin position="1"/>
        <end position="23"/>
    </location>
</feature>
<evidence type="ECO:0000259" key="3">
    <source>
        <dbReference type="Pfam" id="PF20441"/>
    </source>
</evidence>
<evidence type="ECO:0000313" key="5">
    <source>
        <dbReference type="Proteomes" id="UP000190074"/>
    </source>
</evidence>
<dbReference type="InterPro" id="IPR005021">
    <property type="entry name" value="Terminase_largesu-like"/>
</dbReference>
<gene>
    <name evidence="4" type="ORF">SAMEA2259716_05717</name>
</gene>